<dbReference type="AlphaFoldDB" id="A0A915IEG8"/>
<name>A0A915IEG8_ROMCU</name>
<evidence type="ECO:0000256" key="1">
    <source>
        <dbReference type="SAM" id="MobiDB-lite"/>
    </source>
</evidence>
<organism evidence="2 3">
    <name type="scientific">Romanomermis culicivorax</name>
    <name type="common">Nematode worm</name>
    <dbReference type="NCBI Taxonomy" id="13658"/>
    <lineage>
        <taxon>Eukaryota</taxon>
        <taxon>Metazoa</taxon>
        <taxon>Ecdysozoa</taxon>
        <taxon>Nematoda</taxon>
        <taxon>Enoplea</taxon>
        <taxon>Dorylaimia</taxon>
        <taxon>Mermithida</taxon>
        <taxon>Mermithoidea</taxon>
        <taxon>Mermithidae</taxon>
        <taxon>Romanomermis</taxon>
    </lineage>
</organism>
<sequence length="355" mass="39984">MDDYNIKGLVRVHELDQWFKGTFGYWWANPKEPVLIDMGKASQTAQAGGSGQLKTQQQAPVPVVKTQQPALVTGATQAAAVVVVVLPQTQPAVAQPTTVPQAQQLVEVESEVITIMQSVPREPAVLPAKIKQLLPKIRNSNSESSSEEEEETIAATELMKRGKIYDEGIPRVYSSEKIQQMLAEDMLERFIRQLGREKTRMVSKTGGEVGTRSGKSTSIPTGYTAKSKKQAGSMLVKPNLELEEKLIKNVKLNLVVNRPASEPQRYVTSGQLAEALIDYWEWQREQRQMICPISIENPEVANYFALDPQEWPIVYRMVKDAMAEIHDNYHQQLQMQGSFMFDGECLPEEIWEWII</sequence>
<evidence type="ECO:0000313" key="2">
    <source>
        <dbReference type="Proteomes" id="UP000887565"/>
    </source>
</evidence>
<accession>A0A915IEG8</accession>
<dbReference type="WBParaSite" id="nRc.2.0.1.t11611-RA">
    <property type="protein sequence ID" value="nRc.2.0.1.t11611-RA"/>
    <property type="gene ID" value="nRc.2.0.1.g11611"/>
</dbReference>
<evidence type="ECO:0000313" key="3">
    <source>
        <dbReference type="WBParaSite" id="nRc.2.0.1.t11611-RA"/>
    </source>
</evidence>
<proteinExistence type="predicted"/>
<protein>
    <submittedName>
        <fullName evidence="3">Uncharacterized protein</fullName>
    </submittedName>
</protein>
<reference evidence="3" key="1">
    <citation type="submission" date="2022-11" db="UniProtKB">
        <authorList>
            <consortium name="WormBaseParasite"/>
        </authorList>
    </citation>
    <scope>IDENTIFICATION</scope>
</reference>
<keyword evidence="2" id="KW-1185">Reference proteome</keyword>
<dbReference type="Proteomes" id="UP000887565">
    <property type="component" value="Unplaced"/>
</dbReference>
<feature type="region of interest" description="Disordered" evidence="1">
    <location>
        <begin position="201"/>
        <end position="224"/>
    </location>
</feature>